<accession>A0A7X3D2D2</accession>
<dbReference type="Proteomes" id="UP000540519">
    <property type="component" value="Unassembled WGS sequence"/>
</dbReference>
<dbReference type="OrthoDB" id="1452248at2"/>
<keyword evidence="2" id="KW-1185">Reference proteome</keyword>
<comment type="caution">
    <text evidence="1">The sequence shown here is derived from an EMBL/GenBank/DDBJ whole genome shotgun (WGS) entry which is preliminary data.</text>
</comment>
<dbReference type="AlphaFoldDB" id="A0A7X3D2D2"/>
<dbReference type="RefSeq" id="WP_155597292.1">
    <property type="nucleotide sequence ID" value="NZ_RCNR01000029.1"/>
</dbReference>
<evidence type="ECO:0000313" key="1">
    <source>
        <dbReference type="EMBL" id="MUH36991.1"/>
    </source>
</evidence>
<dbReference type="EMBL" id="RCNR01000029">
    <property type="protein sequence ID" value="MUH36991.1"/>
    <property type="molecule type" value="Genomic_DNA"/>
</dbReference>
<evidence type="ECO:0000313" key="2">
    <source>
        <dbReference type="Proteomes" id="UP000540519"/>
    </source>
</evidence>
<proteinExistence type="predicted"/>
<gene>
    <name evidence="1" type="ORF">D9O36_14155</name>
</gene>
<name>A0A7X3D2D2_9FLAO</name>
<sequence length="102" mass="12223">MPRENTNLLEYERFYKHIDFHVRYAYHAGSNGKLCFAAQPMETFTEFGDDYDYIYGVVYNNMQLQVGFKDFLIIIDNDLHKRLGILYDLIREEFVMLVNTHL</sequence>
<organism evidence="1 2">
    <name type="scientific">Zobellia amurskyensis</name>
    <dbReference type="NCBI Taxonomy" id="248905"/>
    <lineage>
        <taxon>Bacteria</taxon>
        <taxon>Pseudomonadati</taxon>
        <taxon>Bacteroidota</taxon>
        <taxon>Flavobacteriia</taxon>
        <taxon>Flavobacteriales</taxon>
        <taxon>Flavobacteriaceae</taxon>
        <taxon>Zobellia</taxon>
    </lineage>
</organism>
<reference evidence="1 2" key="1">
    <citation type="journal article" date="2019" name="Mar. Drugs">
        <title>Comparative Genomics and CAZyme Genome Repertoires of Marine Zobellia amurskyensis KMM 3526(T) and Zobellia laminariae KMM 3676(T).</title>
        <authorList>
            <person name="Chernysheva N."/>
            <person name="Bystritskaya E."/>
            <person name="Stenkova A."/>
            <person name="Golovkin I."/>
            <person name="Nedashkovskaya O."/>
            <person name="Isaeva M."/>
        </authorList>
    </citation>
    <scope>NUCLEOTIDE SEQUENCE [LARGE SCALE GENOMIC DNA]</scope>
    <source>
        <strain evidence="1 2">KMM 3526</strain>
    </source>
</reference>
<protein>
    <submittedName>
        <fullName evidence="1">Uncharacterized protein</fullName>
    </submittedName>
</protein>